<dbReference type="EMBL" id="GBXM01093563">
    <property type="protein sequence ID" value="JAH15014.1"/>
    <property type="molecule type" value="Transcribed_RNA"/>
</dbReference>
<proteinExistence type="predicted"/>
<sequence length="9" mass="1154">MTIQKKRIH</sequence>
<organism evidence="1">
    <name type="scientific">Anguilla anguilla</name>
    <name type="common">European freshwater eel</name>
    <name type="synonym">Muraena anguilla</name>
    <dbReference type="NCBI Taxonomy" id="7936"/>
    <lineage>
        <taxon>Eukaryota</taxon>
        <taxon>Metazoa</taxon>
        <taxon>Chordata</taxon>
        <taxon>Craniata</taxon>
        <taxon>Vertebrata</taxon>
        <taxon>Euteleostomi</taxon>
        <taxon>Actinopterygii</taxon>
        <taxon>Neopterygii</taxon>
        <taxon>Teleostei</taxon>
        <taxon>Anguilliformes</taxon>
        <taxon>Anguillidae</taxon>
        <taxon>Anguilla</taxon>
    </lineage>
</organism>
<evidence type="ECO:0000313" key="1">
    <source>
        <dbReference type="EMBL" id="JAH15014.1"/>
    </source>
</evidence>
<name>A0A0E9QE00_ANGAN</name>
<accession>A0A0E9QE00</accession>
<reference evidence="1" key="2">
    <citation type="journal article" date="2015" name="Fish Shellfish Immunol.">
        <title>Early steps in the European eel (Anguilla anguilla)-Vibrio vulnificus interaction in the gills: Role of the RtxA13 toxin.</title>
        <authorList>
            <person name="Callol A."/>
            <person name="Pajuelo D."/>
            <person name="Ebbesson L."/>
            <person name="Teles M."/>
            <person name="MacKenzie S."/>
            <person name="Amaro C."/>
        </authorList>
    </citation>
    <scope>NUCLEOTIDE SEQUENCE</scope>
</reference>
<protein>
    <submittedName>
        <fullName evidence="1">Uncharacterized protein</fullName>
    </submittedName>
</protein>
<reference evidence="1" key="1">
    <citation type="submission" date="2014-11" db="EMBL/GenBank/DDBJ databases">
        <authorList>
            <person name="Amaro Gonzalez C."/>
        </authorList>
    </citation>
    <scope>NUCLEOTIDE SEQUENCE</scope>
</reference>